<name>A0A0F9KSM1_9ZZZZ</name>
<sequence>VGRSRISEQVRFSAENRPDCFSGGDSGYTTPVGGADEILHAVKFYNELFVFKENSVFLLEGEDPRTLGALLVSNTVGLASPKTVQVAEVGTPGAHADEPLSICIWQDTDGVYYSDGRKPRKISMPVDHFFNTEYATAIPAASIKNRQAFVDQMNNEYHLLLPTSELVFNYATDEWYPPWEREVDLVTGLLLRGASGDSRYHTYGASAAGHVFRLENDTTDKATSNADVAISHKIKTRAISSEQEISTSPDLSFTLRKLWAELKARAAGSITTKTFKNMATSGTIQTSPSAISMIKSGYNTTIPHLKMNIEGCNSFQVEFSLNAADQEMEIRKMQYELDIRGLIGA</sequence>
<protein>
    <submittedName>
        <fullName evidence="1">Uncharacterized protein</fullName>
    </submittedName>
</protein>
<organism evidence="1">
    <name type="scientific">marine sediment metagenome</name>
    <dbReference type="NCBI Taxonomy" id="412755"/>
    <lineage>
        <taxon>unclassified sequences</taxon>
        <taxon>metagenomes</taxon>
        <taxon>ecological metagenomes</taxon>
    </lineage>
</organism>
<comment type="caution">
    <text evidence="1">The sequence shown here is derived from an EMBL/GenBank/DDBJ whole genome shotgun (WGS) entry which is preliminary data.</text>
</comment>
<accession>A0A0F9KSM1</accession>
<dbReference type="AlphaFoldDB" id="A0A0F9KSM1"/>
<gene>
    <name evidence="1" type="ORF">LCGC14_1598340</name>
</gene>
<proteinExistence type="predicted"/>
<evidence type="ECO:0000313" key="1">
    <source>
        <dbReference type="EMBL" id="KKM25108.1"/>
    </source>
</evidence>
<reference evidence="1" key="1">
    <citation type="journal article" date="2015" name="Nature">
        <title>Complex archaea that bridge the gap between prokaryotes and eukaryotes.</title>
        <authorList>
            <person name="Spang A."/>
            <person name="Saw J.H."/>
            <person name="Jorgensen S.L."/>
            <person name="Zaremba-Niedzwiedzka K."/>
            <person name="Martijn J."/>
            <person name="Lind A.E."/>
            <person name="van Eijk R."/>
            <person name="Schleper C."/>
            <person name="Guy L."/>
            <person name="Ettema T.J."/>
        </authorList>
    </citation>
    <scope>NUCLEOTIDE SEQUENCE</scope>
</reference>
<dbReference type="EMBL" id="LAZR01012786">
    <property type="protein sequence ID" value="KKM25108.1"/>
    <property type="molecule type" value="Genomic_DNA"/>
</dbReference>
<feature type="non-terminal residue" evidence="1">
    <location>
        <position position="1"/>
    </location>
</feature>